<dbReference type="OrthoDB" id="9790239at2"/>
<dbReference type="STRING" id="36745.CLSAP_49320"/>
<dbReference type="KEGG" id="csr:Cspa_c51840"/>
<dbReference type="GO" id="GO:0015627">
    <property type="term" value="C:type II protein secretion system complex"/>
    <property type="evidence" value="ECO:0007669"/>
    <property type="project" value="TreeGrafter"/>
</dbReference>
<accession>M1M041</accession>
<dbReference type="HOGENOM" id="CLU_052011_1_2_9"/>
<name>M1M041_9CLOT</name>
<feature type="domain" description="Helix-hairpin-helix DNA-binding motif class 1" evidence="3">
    <location>
        <begin position="213"/>
        <end position="232"/>
    </location>
</feature>
<dbReference type="SMART" id="SM00278">
    <property type="entry name" value="HhH1"/>
    <property type="match status" value="2"/>
</dbReference>
<dbReference type="PANTHER" id="PTHR21180:SF32">
    <property type="entry name" value="ENDONUCLEASE_EXONUCLEASE_PHOSPHATASE FAMILY DOMAIN-CONTAINING PROTEIN 1"/>
    <property type="match status" value="1"/>
</dbReference>
<keyword evidence="2" id="KW-0812">Transmembrane</keyword>
<evidence type="ECO:0000256" key="2">
    <source>
        <dbReference type="SAM" id="Phobius"/>
    </source>
</evidence>
<sequence length="235" mass="26189">MIEELLKDKKKVGILILLVITIVIIGIVYINSGYKELRKNDTESIFTEDTAANSNMNDNKQGSNKNSSSKNNIKQSKAESVSNVDKNNEDKNIVVEIKGEVRKPDVYTLHEDAIVRDLIEMAGGLTENADLTNINRAKKLQNHDLIYIENKSGAKRDLQNTNTSIGNVVNSNGKVNINTATAEELKKLSGIGEVKAKNILDYRQKNGNFNSIEDIKNVTGITEKIFEKIKEQLEV</sequence>
<dbReference type="Pfam" id="PF12836">
    <property type="entry name" value="HHH_3"/>
    <property type="match status" value="1"/>
</dbReference>
<dbReference type="NCBIfam" id="TIGR00426">
    <property type="entry name" value="competence protein ComEA helix-hairpin-helix repeat region"/>
    <property type="match status" value="1"/>
</dbReference>
<keyword evidence="2" id="KW-0472">Membrane</keyword>
<dbReference type="Pfam" id="PF10531">
    <property type="entry name" value="SLBB"/>
    <property type="match status" value="1"/>
</dbReference>
<dbReference type="GO" id="GO:0015628">
    <property type="term" value="P:protein secretion by the type II secretion system"/>
    <property type="evidence" value="ECO:0007669"/>
    <property type="project" value="TreeGrafter"/>
</dbReference>
<dbReference type="Gene3D" id="3.10.560.10">
    <property type="entry name" value="Outer membrane lipoprotein wza domain like"/>
    <property type="match status" value="1"/>
</dbReference>
<dbReference type="InterPro" id="IPR004509">
    <property type="entry name" value="Competence_ComEA_HhH"/>
</dbReference>
<dbReference type="GO" id="GO:0006281">
    <property type="term" value="P:DNA repair"/>
    <property type="evidence" value="ECO:0007669"/>
    <property type="project" value="InterPro"/>
</dbReference>
<dbReference type="PATRIC" id="fig|931276.5.peg.5238"/>
<dbReference type="RefSeq" id="WP_015395243.1">
    <property type="nucleotide sequence ID" value="NC_020291.1"/>
</dbReference>
<dbReference type="AlphaFoldDB" id="M1M041"/>
<gene>
    <name evidence="4" type="ORF">Cspa_c51840</name>
</gene>
<dbReference type="InterPro" id="IPR010994">
    <property type="entry name" value="RuvA_2-like"/>
</dbReference>
<protein>
    <submittedName>
        <fullName evidence="4">Competence protein ComEA helix-hairpin-helix repeat protein</fullName>
    </submittedName>
</protein>
<organism evidence="4 5">
    <name type="scientific">Clostridium saccharoperbutylacetonicum N1-4(HMT)</name>
    <dbReference type="NCBI Taxonomy" id="931276"/>
    <lineage>
        <taxon>Bacteria</taxon>
        <taxon>Bacillati</taxon>
        <taxon>Bacillota</taxon>
        <taxon>Clostridia</taxon>
        <taxon>Eubacteriales</taxon>
        <taxon>Clostridiaceae</taxon>
        <taxon>Clostridium</taxon>
    </lineage>
</organism>
<feature type="compositionally biased region" description="Low complexity" evidence="1">
    <location>
        <begin position="59"/>
        <end position="75"/>
    </location>
</feature>
<dbReference type="Proteomes" id="UP000011728">
    <property type="component" value="Chromosome"/>
</dbReference>
<proteinExistence type="predicted"/>
<feature type="region of interest" description="Disordered" evidence="1">
    <location>
        <begin position="49"/>
        <end position="85"/>
    </location>
</feature>
<dbReference type="InterPro" id="IPR051675">
    <property type="entry name" value="Endo/Exo/Phosphatase_dom_1"/>
</dbReference>
<dbReference type="EMBL" id="CP004121">
    <property type="protein sequence ID" value="AGF58935.1"/>
    <property type="molecule type" value="Genomic_DNA"/>
</dbReference>
<dbReference type="GO" id="GO:0003677">
    <property type="term" value="F:DNA binding"/>
    <property type="evidence" value="ECO:0007669"/>
    <property type="project" value="InterPro"/>
</dbReference>
<feature type="domain" description="Helix-hairpin-helix DNA-binding motif class 1" evidence="3">
    <location>
        <begin position="183"/>
        <end position="202"/>
    </location>
</feature>
<dbReference type="Gene3D" id="1.10.150.310">
    <property type="entry name" value="Tex RuvX-like domain-like"/>
    <property type="match status" value="1"/>
</dbReference>
<evidence type="ECO:0000259" key="3">
    <source>
        <dbReference type="SMART" id="SM00278"/>
    </source>
</evidence>
<keyword evidence="2" id="KW-1133">Transmembrane helix</keyword>
<dbReference type="SUPFAM" id="SSF47781">
    <property type="entry name" value="RuvA domain 2-like"/>
    <property type="match status" value="1"/>
</dbReference>
<dbReference type="InterPro" id="IPR003583">
    <property type="entry name" value="Hlx-hairpin-Hlx_DNA-bd_motif"/>
</dbReference>
<keyword evidence="5" id="KW-1185">Reference proteome</keyword>
<evidence type="ECO:0000313" key="4">
    <source>
        <dbReference type="EMBL" id="AGF58935.1"/>
    </source>
</evidence>
<dbReference type="InterPro" id="IPR019554">
    <property type="entry name" value="Soluble_ligand-bd"/>
</dbReference>
<dbReference type="eggNOG" id="COG1555">
    <property type="taxonomic scope" value="Bacteria"/>
</dbReference>
<dbReference type="PANTHER" id="PTHR21180">
    <property type="entry name" value="ENDONUCLEASE/EXONUCLEASE/PHOSPHATASE FAMILY DOMAIN-CONTAINING PROTEIN 1"/>
    <property type="match status" value="1"/>
</dbReference>
<evidence type="ECO:0000313" key="5">
    <source>
        <dbReference type="Proteomes" id="UP000011728"/>
    </source>
</evidence>
<feature type="transmembrane region" description="Helical" evidence="2">
    <location>
        <begin position="12"/>
        <end position="30"/>
    </location>
</feature>
<feature type="compositionally biased region" description="Polar residues" evidence="1">
    <location>
        <begin position="49"/>
        <end position="58"/>
    </location>
</feature>
<reference evidence="4 5" key="1">
    <citation type="submission" date="2013-02" db="EMBL/GenBank/DDBJ databases">
        <title>Genome sequence of Clostridium saccharoperbutylacetonicum N1-4(HMT).</title>
        <authorList>
            <person name="Poehlein A."/>
            <person name="Daniel R."/>
        </authorList>
    </citation>
    <scope>NUCLEOTIDE SEQUENCE [LARGE SCALE GENOMIC DNA]</scope>
    <source>
        <strain evidence="5">N1-4(HMT)</strain>
    </source>
</reference>
<evidence type="ECO:0000256" key="1">
    <source>
        <dbReference type="SAM" id="MobiDB-lite"/>
    </source>
</evidence>